<dbReference type="EC" id="3.5.1.16" evidence="11"/>
<dbReference type="Pfam" id="PF01546">
    <property type="entry name" value="Peptidase_M20"/>
    <property type="match status" value="1"/>
</dbReference>
<keyword evidence="5" id="KW-0028">Amino-acid biosynthesis</keyword>
<dbReference type="InterPro" id="IPR050072">
    <property type="entry name" value="Peptidase_M20A"/>
</dbReference>
<proteinExistence type="inferred from homology"/>
<keyword evidence="7 11" id="KW-0378">Hydrolase</keyword>
<dbReference type="PANTHER" id="PTHR43808:SF31">
    <property type="entry name" value="N-ACETYL-L-CITRULLINE DEACETYLASE"/>
    <property type="match status" value="1"/>
</dbReference>
<dbReference type="SUPFAM" id="SSF55031">
    <property type="entry name" value="Bacterial exopeptidase dimerisation domain"/>
    <property type="match status" value="1"/>
</dbReference>
<dbReference type="InterPro" id="IPR036264">
    <property type="entry name" value="Bact_exopeptidase_dim_dom"/>
</dbReference>
<keyword evidence="4" id="KW-0055">Arginine biosynthesis</keyword>
<dbReference type="NCBIfam" id="NF005710">
    <property type="entry name" value="PRK07522.1"/>
    <property type="match status" value="1"/>
</dbReference>
<dbReference type="SUPFAM" id="SSF53187">
    <property type="entry name" value="Zn-dependent exopeptidases"/>
    <property type="match status" value="1"/>
</dbReference>
<evidence type="ECO:0000256" key="9">
    <source>
        <dbReference type="ARBA" id="ARBA00023285"/>
    </source>
</evidence>
<dbReference type="EMBL" id="CP067136">
    <property type="protein sequence ID" value="WCR06580.1"/>
    <property type="molecule type" value="Genomic_DNA"/>
</dbReference>
<evidence type="ECO:0000256" key="7">
    <source>
        <dbReference type="ARBA" id="ARBA00022801"/>
    </source>
</evidence>
<gene>
    <name evidence="11" type="primary">argE</name>
    <name evidence="11" type="ORF">JHX87_13985</name>
</gene>
<comment type="cofactor">
    <cofactor evidence="1">
        <name>Zn(2+)</name>
        <dbReference type="ChEBI" id="CHEBI:29105"/>
    </cofactor>
</comment>
<dbReference type="NCBIfam" id="TIGR01892">
    <property type="entry name" value="AcOrn-deacetyl"/>
    <property type="match status" value="1"/>
</dbReference>
<keyword evidence="9" id="KW-0170">Cobalt</keyword>
<dbReference type="InterPro" id="IPR002933">
    <property type="entry name" value="Peptidase_M20"/>
</dbReference>
<evidence type="ECO:0000256" key="8">
    <source>
        <dbReference type="ARBA" id="ARBA00022833"/>
    </source>
</evidence>
<organism evidence="11 12">
    <name type="scientific">Paracoccus fistulariae</name>
    <dbReference type="NCBI Taxonomy" id="658446"/>
    <lineage>
        <taxon>Bacteria</taxon>
        <taxon>Pseudomonadati</taxon>
        <taxon>Pseudomonadota</taxon>
        <taxon>Alphaproteobacteria</taxon>
        <taxon>Rhodobacterales</taxon>
        <taxon>Paracoccaceae</taxon>
        <taxon>Paracoccus</taxon>
    </lineage>
</organism>
<reference evidence="11 12" key="1">
    <citation type="submission" date="2021-01" db="EMBL/GenBank/DDBJ databases">
        <title>Biogeographic distribution of Paracoccus.</title>
        <authorList>
            <person name="Hollensteiner J."/>
            <person name="Leineberger J."/>
            <person name="Brinkhoff T."/>
            <person name="Daniel R."/>
        </authorList>
    </citation>
    <scope>NUCLEOTIDE SEQUENCE [LARGE SCALE GENOMIC DNA]</scope>
    <source>
        <strain evidence="11 12">KCTC 22803</strain>
    </source>
</reference>
<evidence type="ECO:0000256" key="1">
    <source>
        <dbReference type="ARBA" id="ARBA00001947"/>
    </source>
</evidence>
<evidence type="ECO:0000313" key="11">
    <source>
        <dbReference type="EMBL" id="WCR06580.1"/>
    </source>
</evidence>
<dbReference type="PROSITE" id="PS00759">
    <property type="entry name" value="ARGE_DAPE_CPG2_2"/>
    <property type="match status" value="1"/>
</dbReference>
<dbReference type="Gene3D" id="3.30.70.360">
    <property type="match status" value="1"/>
</dbReference>
<accession>A0ABY7SI39</accession>
<dbReference type="InterPro" id="IPR010169">
    <property type="entry name" value="AcOrn-deacetyl"/>
</dbReference>
<dbReference type="PANTHER" id="PTHR43808">
    <property type="entry name" value="ACETYLORNITHINE DEACETYLASE"/>
    <property type="match status" value="1"/>
</dbReference>
<evidence type="ECO:0000256" key="5">
    <source>
        <dbReference type="ARBA" id="ARBA00022605"/>
    </source>
</evidence>
<name>A0ABY7SI39_9RHOB</name>
<dbReference type="PROSITE" id="PS00758">
    <property type="entry name" value="ARGE_DAPE_CPG2_1"/>
    <property type="match status" value="1"/>
</dbReference>
<keyword evidence="6" id="KW-0479">Metal-binding</keyword>
<dbReference type="RefSeq" id="WP_271885617.1">
    <property type="nucleotide sequence ID" value="NZ_CP067136.1"/>
</dbReference>
<protein>
    <submittedName>
        <fullName evidence="11">Acetylornithine deacetylase</fullName>
        <ecNumber evidence="11">3.5.1.16</ecNumber>
    </submittedName>
</protein>
<dbReference type="Gene3D" id="3.40.630.10">
    <property type="entry name" value="Zn peptidases"/>
    <property type="match status" value="1"/>
</dbReference>
<evidence type="ECO:0000256" key="2">
    <source>
        <dbReference type="ARBA" id="ARBA00005691"/>
    </source>
</evidence>
<evidence type="ECO:0000256" key="4">
    <source>
        <dbReference type="ARBA" id="ARBA00022571"/>
    </source>
</evidence>
<keyword evidence="12" id="KW-1185">Reference proteome</keyword>
<dbReference type="InterPro" id="IPR001261">
    <property type="entry name" value="ArgE/DapE_CS"/>
</dbReference>
<comment type="similarity">
    <text evidence="2">Belongs to the peptidase M20A family. ArgE subfamily.</text>
</comment>
<dbReference type="Pfam" id="PF07687">
    <property type="entry name" value="M20_dimer"/>
    <property type="match status" value="1"/>
</dbReference>
<sequence length="385" mass="41142">MAPHPSTLQILDRLIAFPTVSADSNLPLIGYAEDLLRNAGFDTRRLPDGSGTKAGLVARIGPAGPGGIMLSAHSDVVPVEGQQWSRPQFRLTQEGDRLYGRGTTDMKGYLASMLSAALRGTDWSRPLMLVISYDEEVGCRGIRQMLPDLRALGWRPELCLVGEPTSMRPAIGHKGKAAFLATCHGVAGHSSMAPRFVNALHLAADLLSVLRQSQDEFAASGAQDRAYDIPYSTVHAGRMQGGTALNIVPDKALVEFELRHLPSDDAAAFLSRIGAAMDRILADRYAGQAEARVEIEITNSYPGLDVAADDPAVARVADLCGTDRPIKVAYGTEAGFFADLGIPTLVCGPGDMNAQGHKPDEYLCLGQLAECDAMMDRILSQISGT</sequence>
<keyword evidence="3" id="KW-0963">Cytoplasm</keyword>
<evidence type="ECO:0000256" key="6">
    <source>
        <dbReference type="ARBA" id="ARBA00022723"/>
    </source>
</evidence>
<evidence type="ECO:0000256" key="3">
    <source>
        <dbReference type="ARBA" id="ARBA00022490"/>
    </source>
</evidence>
<dbReference type="InterPro" id="IPR011650">
    <property type="entry name" value="Peptidase_M20_dimer"/>
</dbReference>
<evidence type="ECO:0000259" key="10">
    <source>
        <dbReference type="Pfam" id="PF07687"/>
    </source>
</evidence>
<dbReference type="Proteomes" id="UP001219349">
    <property type="component" value="Chromosome"/>
</dbReference>
<evidence type="ECO:0000313" key="12">
    <source>
        <dbReference type="Proteomes" id="UP001219349"/>
    </source>
</evidence>
<dbReference type="CDD" id="cd03894">
    <property type="entry name" value="M20_ArgE"/>
    <property type="match status" value="1"/>
</dbReference>
<feature type="domain" description="Peptidase M20 dimerisation" evidence="10">
    <location>
        <begin position="171"/>
        <end position="281"/>
    </location>
</feature>
<dbReference type="GO" id="GO:0008777">
    <property type="term" value="F:acetylornithine deacetylase activity"/>
    <property type="evidence" value="ECO:0007669"/>
    <property type="project" value="UniProtKB-EC"/>
</dbReference>
<keyword evidence="8" id="KW-0862">Zinc</keyword>